<dbReference type="STRING" id="1094558.ME5_01373"/>
<evidence type="ECO:0000313" key="2">
    <source>
        <dbReference type="EMBL" id="EJF88822.1"/>
    </source>
</evidence>
<gene>
    <name evidence="2" type="ORF">ME5_01373</name>
</gene>
<protein>
    <recommendedName>
        <fullName evidence="4">Secreted Zn-dependent protease</fullName>
    </recommendedName>
</protein>
<dbReference type="AlphaFoldDB" id="J1JV23"/>
<organism evidence="2 3">
    <name type="scientific">Bartonella tamiae Th239</name>
    <dbReference type="NCBI Taxonomy" id="1094558"/>
    <lineage>
        <taxon>Bacteria</taxon>
        <taxon>Pseudomonadati</taxon>
        <taxon>Pseudomonadota</taxon>
        <taxon>Alphaproteobacteria</taxon>
        <taxon>Hyphomicrobiales</taxon>
        <taxon>Bartonellaceae</taxon>
        <taxon>Bartonella</taxon>
    </lineage>
</organism>
<name>J1JV23_9HYPH</name>
<dbReference type="Pfam" id="PF06037">
    <property type="entry name" value="DUF922"/>
    <property type="match status" value="1"/>
</dbReference>
<feature type="signal peptide" evidence="1">
    <location>
        <begin position="1"/>
        <end position="25"/>
    </location>
</feature>
<evidence type="ECO:0000256" key="1">
    <source>
        <dbReference type="SAM" id="SignalP"/>
    </source>
</evidence>
<dbReference type="EMBL" id="AIMB01000008">
    <property type="protein sequence ID" value="EJF88822.1"/>
    <property type="molecule type" value="Genomic_DNA"/>
</dbReference>
<sequence>MFYKKISAFFIGCWVFCIFIPNAQAAKIYKTISYYIVSGTTAAQIDKSMAKNAPYLKSTGQHHLGVTTISFVTYLKLKSEGNYCKIDRIHVDILANMQLPRWKQRSRTKSLELAVVWDSLSQDIKRHEESHVVIARAHASEIEKKIRELSYQKNCDKLLQNIETIVGHALAQHDEAQKRFDRIEAKNFDKRFFNLLIRRLEEIPYQRK</sequence>
<keyword evidence="3" id="KW-1185">Reference proteome</keyword>
<dbReference type="eggNOG" id="COG5661">
    <property type="taxonomic scope" value="Bacteria"/>
</dbReference>
<accession>J1JV23</accession>
<proteinExistence type="predicted"/>
<dbReference type="RefSeq" id="WP_008039694.1">
    <property type="nucleotide sequence ID" value="NZ_JH725147.1"/>
</dbReference>
<evidence type="ECO:0008006" key="4">
    <source>
        <dbReference type="Google" id="ProtNLM"/>
    </source>
</evidence>
<dbReference type="PATRIC" id="fig|1094558.3.peg.1474"/>
<comment type="caution">
    <text evidence="2">The sequence shown here is derived from an EMBL/GenBank/DDBJ whole genome shotgun (WGS) entry which is preliminary data.</text>
</comment>
<keyword evidence="1" id="KW-0732">Signal</keyword>
<dbReference type="PIRSF" id="PIRSF010521">
    <property type="entry name" value="DUF922_bac"/>
    <property type="match status" value="1"/>
</dbReference>
<dbReference type="Proteomes" id="UP000008952">
    <property type="component" value="Unassembled WGS sequence"/>
</dbReference>
<dbReference type="OrthoDB" id="7888967at2"/>
<dbReference type="InterPro" id="IPR010321">
    <property type="entry name" value="DUF922"/>
</dbReference>
<reference evidence="2 3" key="1">
    <citation type="submission" date="2012-03" db="EMBL/GenBank/DDBJ databases">
        <title>The Genome Sequence of Bartonella tamiae Th239.</title>
        <authorList>
            <consortium name="The Broad Institute Genome Sequencing Platform"/>
            <consortium name="The Broad Institute Genome Sequencing Center for Infectious Disease"/>
            <person name="Feldgarden M."/>
            <person name="Kirby J."/>
            <person name="Kosoy M."/>
            <person name="Birtles R."/>
            <person name="Probert W.S."/>
            <person name="Chiaraviglio L."/>
            <person name="Young S.K."/>
            <person name="Zeng Q."/>
            <person name="Gargeya S."/>
            <person name="Fitzgerald M."/>
            <person name="Haas B."/>
            <person name="Abouelleil A."/>
            <person name="Alvarado L."/>
            <person name="Arachchi H.M."/>
            <person name="Berlin A."/>
            <person name="Chapman S.B."/>
            <person name="Gearin G."/>
            <person name="Goldberg J."/>
            <person name="Griggs A."/>
            <person name="Gujja S."/>
            <person name="Hansen M."/>
            <person name="Heiman D."/>
            <person name="Howarth C."/>
            <person name="Larimer J."/>
            <person name="Lui A."/>
            <person name="MacDonald P.J.P."/>
            <person name="McCowen C."/>
            <person name="Montmayeur A."/>
            <person name="Murphy C."/>
            <person name="Neiman D."/>
            <person name="Pearson M."/>
            <person name="Priest M."/>
            <person name="Roberts A."/>
            <person name="Saif S."/>
            <person name="Shea T."/>
            <person name="Sisk P."/>
            <person name="Stolte C."/>
            <person name="Sykes S."/>
            <person name="Wortman J."/>
            <person name="Nusbaum C."/>
            <person name="Birren B."/>
        </authorList>
    </citation>
    <scope>NUCLEOTIDE SEQUENCE [LARGE SCALE GENOMIC DNA]</scope>
    <source>
        <strain evidence="2 3">Th239</strain>
    </source>
</reference>
<evidence type="ECO:0000313" key="3">
    <source>
        <dbReference type="Proteomes" id="UP000008952"/>
    </source>
</evidence>
<dbReference type="HOGENOM" id="CLU_1320057_0_0_5"/>
<feature type="chain" id="PRO_5003744067" description="Secreted Zn-dependent protease" evidence="1">
    <location>
        <begin position="26"/>
        <end position="208"/>
    </location>
</feature>